<dbReference type="RefSeq" id="WP_090078448.1">
    <property type="nucleotide sequence ID" value="NZ_FOQT01000001.1"/>
</dbReference>
<organism evidence="1 2">
    <name type="scientific">Halpernia frigidisoli</name>
    <dbReference type="NCBI Taxonomy" id="1125876"/>
    <lineage>
        <taxon>Bacteria</taxon>
        <taxon>Pseudomonadati</taxon>
        <taxon>Bacteroidota</taxon>
        <taxon>Flavobacteriia</taxon>
        <taxon>Flavobacteriales</taxon>
        <taxon>Weeksellaceae</taxon>
        <taxon>Chryseobacterium group</taxon>
        <taxon>Halpernia</taxon>
    </lineage>
</organism>
<evidence type="ECO:0000313" key="2">
    <source>
        <dbReference type="Proteomes" id="UP000198931"/>
    </source>
</evidence>
<sequence>MKFFTILFIIFSLKISAQTEIRGSVIDDHKRPLASVNIILLNSKDNIITFVFSSKDGSFVINSQKTGDFKLKITALNFHPNILDISIINKNKPIDLGKITLVQLKETEIKEVVISRKIPIRVKKDTIEYSVKSFSNGTEQNVEDLLKKLPGIKIDKDGKIKYGDKEVDHVLVENDDLFERGYQTLTQNMPSQPLKSVQVLKHYSKNKLLKGVENSESIALNLTLKEDAKDQWFGSVLLASTSYKEDMRQAKFNLMNFSKKKKFYLLFNGNNLGLDEMNGVEYLINPSSDKDVENVGGNINTLSILNLHQKNYQFEDKRTNFNNDKLASLNYINNFKNNWKLKFVTIFNQTENRNFTESLYRYNYQGLNFTNTQSKTWQQQKQNIVAKIELVKDFKQEASLKFYNKFSWLQEDNDNSFIFNGTPNNQLGDNRLFSSENKAVYTKKIDSSQAFVAVVKFISQNRPYHFREKSNVFQSLLKNENAQNILENINSDMYFGGGKLSYLKKYAEDHNLEIQIGDEFRNNNLTSDISVFSDSGSEINFEKSAFKNNIHFRQNKLFAQGKYNRKIKKLSFGGNLLTQIISTNFNENKDNQFIVSPILNISFESKNFGSLSLSGGRSFSQTNINDLNINYIYSGNRSFQKSDVGFRLLPSYNFNIGYSIGSELSDQLIFNASYFRNEDYLSNNVIVNPDYSLFQKILVKNNHNISGNLQAKRYIKFISSRFSLIGSYFNSDYQNSVNKQPLITTKFSNAKAGFEMKSGWTKFLNYELGYNFTFNNIRSDINSNKYTDQKGFVNLYFRISQVFNLLSNYEIYRYGSTAQRSIQFLDLNLDYKWTKYKMNLFIKGNNLLNVRSIQRYSIDNISESLYTQRLISRNILFGINKNF</sequence>
<protein>
    <submittedName>
        <fullName evidence="1">Outer membrane receptor proteins, mostly Fe transport</fullName>
    </submittedName>
</protein>
<keyword evidence="2" id="KW-1185">Reference proteome</keyword>
<gene>
    <name evidence="1" type="ORF">SAMN05443292_0355</name>
</gene>
<reference evidence="1 2" key="1">
    <citation type="submission" date="2016-10" db="EMBL/GenBank/DDBJ databases">
        <authorList>
            <person name="de Groot N.N."/>
        </authorList>
    </citation>
    <scope>NUCLEOTIDE SEQUENCE [LARGE SCALE GENOMIC DNA]</scope>
    <source>
        <strain evidence="1 2">DSM 26000</strain>
    </source>
</reference>
<dbReference type="OrthoDB" id="603275at2"/>
<keyword evidence="1" id="KW-0675">Receptor</keyword>
<accession>A0A1I3DBD4</accession>
<dbReference type="Proteomes" id="UP000198931">
    <property type="component" value="Unassembled WGS sequence"/>
</dbReference>
<dbReference type="SUPFAM" id="SSF56935">
    <property type="entry name" value="Porins"/>
    <property type="match status" value="1"/>
</dbReference>
<dbReference type="SUPFAM" id="SSF49464">
    <property type="entry name" value="Carboxypeptidase regulatory domain-like"/>
    <property type="match status" value="1"/>
</dbReference>
<dbReference type="STRING" id="1125876.SAMN05443292_0355"/>
<dbReference type="AlphaFoldDB" id="A0A1I3DBD4"/>
<proteinExistence type="predicted"/>
<name>A0A1I3DBD4_9FLAO</name>
<dbReference type="EMBL" id="FOQT01000001">
    <property type="protein sequence ID" value="SFH83899.1"/>
    <property type="molecule type" value="Genomic_DNA"/>
</dbReference>
<dbReference type="InterPro" id="IPR008969">
    <property type="entry name" value="CarboxyPept-like_regulatory"/>
</dbReference>
<evidence type="ECO:0000313" key="1">
    <source>
        <dbReference type="EMBL" id="SFH83899.1"/>
    </source>
</evidence>